<proteinExistence type="predicted"/>
<name>A0A6C0CYI3_9ZZZZ</name>
<accession>A0A6C0CYI3</accession>
<protein>
    <submittedName>
        <fullName evidence="1">Uncharacterized protein</fullName>
    </submittedName>
</protein>
<dbReference type="EMBL" id="MN739498">
    <property type="protein sequence ID" value="QHT08525.1"/>
    <property type="molecule type" value="Genomic_DNA"/>
</dbReference>
<evidence type="ECO:0000313" key="1">
    <source>
        <dbReference type="EMBL" id="QHT08525.1"/>
    </source>
</evidence>
<dbReference type="AlphaFoldDB" id="A0A6C0CYI3"/>
<reference evidence="1" key="1">
    <citation type="journal article" date="2020" name="Nature">
        <title>Giant virus diversity and host interactions through global metagenomics.</title>
        <authorList>
            <person name="Schulz F."/>
            <person name="Roux S."/>
            <person name="Paez-Espino D."/>
            <person name="Jungbluth S."/>
            <person name="Walsh D.A."/>
            <person name="Denef V.J."/>
            <person name="McMahon K.D."/>
            <person name="Konstantinidis K.T."/>
            <person name="Eloe-Fadrosh E.A."/>
            <person name="Kyrpides N.C."/>
            <person name="Woyke T."/>
        </authorList>
    </citation>
    <scope>NUCLEOTIDE SEQUENCE</scope>
    <source>
        <strain evidence="1">GVMAG-M-3300022752-66</strain>
    </source>
</reference>
<sequence length="81" mass="9411">MFMQTSNVEGFYGSCPQSQYLNQQFNKCCAMEKWYSPTKNTCVAQQQGSCPKGQYTNDKYKVCCDKDKYYHSVSKKCVNMK</sequence>
<organism evidence="1">
    <name type="scientific">viral metagenome</name>
    <dbReference type="NCBI Taxonomy" id="1070528"/>
    <lineage>
        <taxon>unclassified sequences</taxon>
        <taxon>metagenomes</taxon>
        <taxon>organismal metagenomes</taxon>
    </lineage>
</organism>